<name>A0A8S1P7G8_PARPR</name>
<dbReference type="Proteomes" id="UP000688137">
    <property type="component" value="Unassembled WGS sequence"/>
</dbReference>
<gene>
    <name evidence="1" type="ORF">PPRIM_AZ9-3.1.T1080106</name>
</gene>
<proteinExistence type="predicted"/>
<reference evidence="1" key="1">
    <citation type="submission" date="2021-01" db="EMBL/GenBank/DDBJ databases">
        <authorList>
            <consortium name="Genoscope - CEA"/>
            <person name="William W."/>
        </authorList>
    </citation>
    <scope>NUCLEOTIDE SEQUENCE</scope>
</reference>
<organism evidence="1 2">
    <name type="scientific">Paramecium primaurelia</name>
    <dbReference type="NCBI Taxonomy" id="5886"/>
    <lineage>
        <taxon>Eukaryota</taxon>
        <taxon>Sar</taxon>
        <taxon>Alveolata</taxon>
        <taxon>Ciliophora</taxon>
        <taxon>Intramacronucleata</taxon>
        <taxon>Oligohymenophorea</taxon>
        <taxon>Peniculida</taxon>
        <taxon>Parameciidae</taxon>
        <taxon>Paramecium</taxon>
    </lineage>
</organism>
<sequence>MINEEMIQSQFKIQVKKYEKFIKVDSKILKRKDSNPKKLELITKYGDLTQLGFTKQNKLDINKSKSTIKKSNFKYKY</sequence>
<evidence type="ECO:0000313" key="1">
    <source>
        <dbReference type="EMBL" id="CAD8098976.1"/>
    </source>
</evidence>
<dbReference type="EMBL" id="CAJJDM010000111">
    <property type="protein sequence ID" value="CAD8098976.1"/>
    <property type="molecule type" value="Genomic_DNA"/>
</dbReference>
<dbReference type="AlphaFoldDB" id="A0A8S1P7G8"/>
<evidence type="ECO:0000313" key="2">
    <source>
        <dbReference type="Proteomes" id="UP000688137"/>
    </source>
</evidence>
<accession>A0A8S1P7G8</accession>
<comment type="caution">
    <text evidence="1">The sequence shown here is derived from an EMBL/GenBank/DDBJ whole genome shotgun (WGS) entry which is preliminary data.</text>
</comment>
<keyword evidence="2" id="KW-1185">Reference proteome</keyword>
<protein>
    <submittedName>
        <fullName evidence="1">Uncharacterized protein</fullName>
    </submittedName>
</protein>